<feature type="transmembrane region" description="Helical" evidence="6">
    <location>
        <begin position="50"/>
        <end position="71"/>
    </location>
</feature>
<dbReference type="GO" id="GO:0005886">
    <property type="term" value="C:plasma membrane"/>
    <property type="evidence" value="ECO:0007669"/>
    <property type="project" value="UniProtKB-SubCell"/>
</dbReference>
<feature type="transmembrane region" description="Helical" evidence="6">
    <location>
        <begin position="300"/>
        <end position="319"/>
    </location>
</feature>
<evidence type="ECO:0000256" key="1">
    <source>
        <dbReference type="ARBA" id="ARBA00004651"/>
    </source>
</evidence>
<dbReference type="InterPro" id="IPR001851">
    <property type="entry name" value="ABC_transp_permease"/>
</dbReference>
<reference evidence="7" key="1">
    <citation type="submission" date="2020-05" db="EMBL/GenBank/DDBJ databases">
        <authorList>
            <person name="Chiriac C."/>
            <person name="Salcher M."/>
            <person name="Ghai R."/>
            <person name="Kavagutti S V."/>
        </authorList>
    </citation>
    <scope>NUCLEOTIDE SEQUENCE</scope>
</reference>
<dbReference type="EMBL" id="CAFBLG010000035">
    <property type="protein sequence ID" value="CAB4862682.1"/>
    <property type="molecule type" value="Genomic_DNA"/>
</dbReference>
<keyword evidence="5 6" id="KW-0472">Membrane</keyword>
<feature type="transmembrane region" description="Helical" evidence="6">
    <location>
        <begin position="83"/>
        <end position="102"/>
    </location>
</feature>
<feature type="transmembrane region" description="Helical" evidence="6">
    <location>
        <begin position="182"/>
        <end position="201"/>
    </location>
</feature>
<evidence type="ECO:0000313" key="7">
    <source>
        <dbReference type="EMBL" id="CAB4862682.1"/>
    </source>
</evidence>
<feature type="transmembrane region" description="Helical" evidence="6">
    <location>
        <begin position="21"/>
        <end position="38"/>
    </location>
</feature>
<evidence type="ECO:0000256" key="3">
    <source>
        <dbReference type="ARBA" id="ARBA00022692"/>
    </source>
</evidence>
<feature type="transmembrane region" description="Helical" evidence="6">
    <location>
        <begin position="267"/>
        <end position="293"/>
    </location>
</feature>
<protein>
    <submittedName>
        <fullName evidence="7">Unannotated protein</fullName>
    </submittedName>
</protein>
<keyword evidence="3 6" id="KW-0812">Transmembrane</keyword>
<keyword evidence="4 6" id="KW-1133">Transmembrane helix</keyword>
<organism evidence="7">
    <name type="scientific">freshwater metagenome</name>
    <dbReference type="NCBI Taxonomy" id="449393"/>
    <lineage>
        <taxon>unclassified sequences</taxon>
        <taxon>metagenomes</taxon>
        <taxon>ecological metagenomes</taxon>
    </lineage>
</organism>
<accession>A0A6J7CVE4</accession>
<feature type="transmembrane region" description="Helical" evidence="6">
    <location>
        <begin position="134"/>
        <end position="162"/>
    </location>
</feature>
<sequence length="341" mass="37577">MTFNLRDYGANIWARANKWQRYLMALVFIVAAFSLPLLENTFFNTPNTPFVSVLFYPIGLYTLMALGLNVVVGKSGLLDLGYVAFYAVGAYTAGLLGASLKLNTWEVMPIGIALAMLSGLILGAAVLRLKGDYLAIVTLGFGEIIRITALNSPAIGASMGITDIANPPTTFGFKFDLDNPESYYWTILIIIIITIMAIRILSIRRPGRAWEAIRQDEDVAELMGVNIYKYKLWAFVFGAAVGGAAGVLFASESMFISPNIFKLEVSIFILAFVVFGGMGNIWGVILGAVLLSYIPERIRFLSDARMLIFGLVLIIMMNLRPDGLLPRKKREKIKSDKKDSK</sequence>
<evidence type="ECO:0000256" key="6">
    <source>
        <dbReference type="SAM" id="Phobius"/>
    </source>
</evidence>
<dbReference type="InterPro" id="IPR043428">
    <property type="entry name" value="LivM-like"/>
</dbReference>
<proteinExistence type="predicted"/>
<feature type="transmembrane region" description="Helical" evidence="6">
    <location>
        <begin position="232"/>
        <end position="255"/>
    </location>
</feature>
<dbReference type="AlphaFoldDB" id="A0A6J7CVE4"/>
<dbReference type="Pfam" id="PF02653">
    <property type="entry name" value="BPD_transp_2"/>
    <property type="match status" value="1"/>
</dbReference>
<dbReference type="PANTHER" id="PTHR30482:SF10">
    <property type="entry name" value="HIGH-AFFINITY BRANCHED-CHAIN AMINO ACID TRANSPORT PROTEIN BRAE"/>
    <property type="match status" value="1"/>
</dbReference>
<comment type="subcellular location">
    <subcellularLocation>
        <location evidence="1">Cell membrane</location>
        <topology evidence="1">Multi-pass membrane protein</topology>
    </subcellularLocation>
</comment>
<dbReference type="GO" id="GO:0015658">
    <property type="term" value="F:branched-chain amino acid transmembrane transporter activity"/>
    <property type="evidence" value="ECO:0007669"/>
    <property type="project" value="InterPro"/>
</dbReference>
<evidence type="ECO:0000256" key="5">
    <source>
        <dbReference type="ARBA" id="ARBA00023136"/>
    </source>
</evidence>
<evidence type="ECO:0000256" key="4">
    <source>
        <dbReference type="ARBA" id="ARBA00022989"/>
    </source>
</evidence>
<evidence type="ECO:0000256" key="2">
    <source>
        <dbReference type="ARBA" id="ARBA00022475"/>
    </source>
</evidence>
<name>A0A6J7CVE4_9ZZZZ</name>
<feature type="transmembrane region" description="Helical" evidence="6">
    <location>
        <begin position="108"/>
        <end position="127"/>
    </location>
</feature>
<gene>
    <name evidence="7" type="ORF">UFOPK3295_00515</name>
</gene>
<keyword evidence="2" id="KW-1003">Cell membrane</keyword>
<dbReference type="PANTHER" id="PTHR30482">
    <property type="entry name" value="HIGH-AFFINITY BRANCHED-CHAIN AMINO ACID TRANSPORT SYSTEM PERMEASE"/>
    <property type="match status" value="1"/>
</dbReference>
<dbReference type="CDD" id="cd06581">
    <property type="entry name" value="TM_PBP1_LivM_like"/>
    <property type="match status" value="1"/>
</dbReference>